<dbReference type="Gene3D" id="3.30.710.10">
    <property type="entry name" value="Potassium Channel Kv1.1, Chain A"/>
    <property type="match status" value="1"/>
</dbReference>
<dbReference type="Proteomes" id="UP001642484">
    <property type="component" value="Unassembled WGS sequence"/>
</dbReference>
<dbReference type="CDD" id="cd18186">
    <property type="entry name" value="BTB_POZ_ZBTB_KLHL-like"/>
    <property type="match status" value="1"/>
</dbReference>
<evidence type="ECO:0000313" key="3">
    <source>
        <dbReference type="EMBL" id="CAK8997812.1"/>
    </source>
</evidence>
<feature type="compositionally biased region" description="Basic and acidic residues" evidence="1">
    <location>
        <begin position="4628"/>
        <end position="4646"/>
    </location>
</feature>
<organism evidence="3 4">
    <name type="scientific">Durusdinium trenchii</name>
    <dbReference type="NCBI Taxonomy" id="1381693"/>
    <lineage>
        <taxon>Eukaryota</taxon>
        <taxon>Sar</taxon>
        <taxon>Alveolata</taxon>
        <taxon>Dinophyceae</taxon>
        <taxon>Suessiales</taxon>
        <taxon>Symbiodiniaceae</taxon>
        <taxon>Durusdinium</taxon>
    </lineage>
</organism>
<reference evidence="3 4" key="1">
    <citation type="submission" date="2024-02" db="EMBL/GenBank/DDBJ databases">
        <authorList>
            <person name="Chen Y."/>
            <person name="Shah S."/>
            <person name="Dougan E. K."/>
            <person name="Thang M."/>
            <person name="Chan C."/>
        </authorList>
    </citation>
    <scope>NUCLEOTIDE SEQUENCE [LARGE SCALE GENOMIC DNA]</scope>
</reference>
<dbReference type="EMBL" id="CAXAMN010002113">
    <property type="protein sequence ID" value="CAK8997812.1"/>
    <property type="molecule type" value="Genomic_DNA"/>
</dbReference>
<dbReference type="SUPFAM" id="SSF54695">
    <property type="entry name" value="POZ domain"/>
    <property type="match status" value="1"/>
</dbReference>
<feature type="compositionally biased region" description="Basic and acidic residues" evidence="1">
    <location>
        <begin position="720"/>
        <end position="734"/>
    </location>
</feature>
<dbReference type="InterPro" id="IPR052972">
    <property type="entry name" value="Sacsin_chaperone_reg"/>
</dbReference>
<evidence type="ECO:0000313" key="4">
    <source>
        <dbReference type="Proteomes" id="UP001642484"/>
    </source>
</evidence>
<name>A0ABP0I5E8_9DINO</name>
<accession>A0ABP0I5E8</accession>
<dbReference type="Pfam" id="PF25794">
    <property type="entry name" value="SACS"/>
    <property type="match status" value="3"/>
</dbReference>
<dbReference type="SMART" id="SM00225">
    <property type="entry name" value="BTB"/>
    <property type="match status" value="1"/>
</dbReference>
<evidence type="ECO:0000256" key="1">
    <source>
        <dbReference type="SAM" id="MobiDB-lite"/>
    </source>
</evidence>
<proteinExistence type="predicted"/>
<feature type="region of interest" description="Disordered" evidence="1">
    <location>
        <begin position="1230"/>
        <end position="1249"/>
    </location>
</feature>
<dbReference type="SUPFAM" id="SSF55874">
    <property type="entry name" value="ATPase domain of HSP90 chaperone/DNA topoisomerase II/histidine kinase"/>
    <property type="match status" value="3"/>
</dbReference>
<feature type="region of interest" description="Disordered" evidence="1">
    <location>
        <begin position="713"/>
        <end position="735"/>
    </location>
</feature>
<dbReference type="InterPro" id="IPR000210">
    <property type="entry name" value="BTB/POZ_dom"/>
</dbReference>
<keyword evidence="4" id="KW-1185">Reference proteome</keyword>
<dbReference type="Pfam" id="PF00651">
    <property type="entry name" value="BTB"/>
    <property type="match status" value="1"/>
</dbReference>
<feature type="compositionally biased region" description="Pro residues" evidence="1">
    <location>
        <begin position="847"/>
        <end position="857"/>
    </location>
</feature>
<sequence>MATETQELLKELQAQFAAQGQQLDNESLFNLVRQLQDRDQHDWCEAAGQSEPLTTRLKNLLKDYPADVGLFKEMVQNADDAGATRVHFVWDARKLGRESLLSPEMAAWQTNCLWAYNDALFTEQDFEAICRLGVGGKRSSSERIGRFGLGFNSVYNLTDVPSILSDSMVLFLDPHVSHLSKMGASTQKPGIKLRFLKVNVLDRFRDQFAPYHNLLGCDLESSSPFKGTLIRIPFRTKESAAKSEISQIIVSEEMVKALSLQFKAEAFQWLLFLQNVQEISMSRLMSDTDSAVSVRLETVFSVSLGRALLTKRPSLVTCGSSGRGTTVSMQLEVLCSEDTAEDTATKKYHLFTQTQHGFRSRVCLAVPLRDAEAGEAWSHDEVGRVFCFLPLPRNIDLGLRLHVHAPLNMAQDRRSVLLDERIGESEQELVRHNFKLLDDLIPSALMACLQDLALKRNQMPPSHFFWLFPVLHSRTRSQGNPADRIAQTFYARLLASGAASCPLPVAAPASNRKQQTRMDAPPAYWVKVSDCIFVPSGKEAEHVAPALLDSVVECLLRCGIQLVDAPVKVLESLIHSQAGPGTNGALTILTPAWLRQRLRSEGSMQSHALNRTPAVDLFGQLTPTDVADLLEFAVSDGEMADLRGVPLLMCEDETMVHPFAESGSTVFFPQTPLERRLFPSKDGRKLVLATKFEARPLLWAKFKQLAHAGQTVAGLPGEARSSDTKETRQERQAETAKASLGKKAFQCQFVTFPLLVKALQMLLPKTWNNPVPRIPLRDYTEWVEDWLQAMWKWLDEKEVDLFQMVHWPLIPSVGENVDLVRIPEPHKLVLVSAVSRPPVSQAQGGYPHPPPPPPPPRGQASAATPSQPTSDTRAKAEASVCEPTEPLPLRGADDDSEPAKLALVQELLQTRLHCRPIYEPTWLSQHHAKQLRTCVHASSPEGLLRSMHFASRILCACQPKPMTPSQALHMSLIARELSPKAVSALLFVATRVQKEGCSCEVDGSNGSWKCKCEVLRGLPILCRFNQSNQHVSLSGTGESQDFWVLPETCPQVLAALRAAQVDLRTCTEIPDKVLATLSASENLAVSSLLRELSLPRLKWSELLLKHVFPWAANKSKDPSVRQALMRAVVYHWRDMELTGQSSCTEALQHIPFISTLGGSMLSAAEALDPAVEKLLALYGPGDIKGPFPEARWQSAECRAVLQYRSDLSYQELSERLGFLHHLEVERREDSSACAHGAGRSTSAPEDGPVPKAVVTVAHALLRYVCETVSPAMAEKDQDGQPPADRDGLWGMFSGILGEVRPKELAKGARFSEDELMSIHSKLRRCFWLPPLAAPSGWPADAPWKGSLCGLCSAEEVRLMSEEFLVGMVRPLVGLTSGTGSAMRLPRRLLESLGLEEKPPEGLMKEQLRKMEEWSRSLTDAKRDVHASWITRCLYDHLYPTLLHAASVEEFQKDKSKQLWVPQGGFLPLARIARQSIDFPPYLLKAPAEWKEKVPHLWAKIKETFGVADCSEAAVSKRTADNGRSRAFGLRGIEVTNVLKLLELRQPQDYPADISMFKELVQNADDAGATEVHFVWDWRQHRKQSLLTPDMDRWQGPALWIFNNAQFSSKDFDSICRLGVGGKRDQQRKIGRFGLGFNSVYNFTDLPSILSGDMVLFLDPHVHHLSAMGASVQKPGIKLRFLKIRVLEKFRDQISLSEIREGSSDMHPLCEVRLTPSVPTAPSGPSDNAEEMKDKRTPKHLSAIGSDHVVADVSIHSETFSPGHGRTFSYRLVGGASDGGVFEQVCAAIPLDVKEDRAQLRREEGRLFCFLPLPSTAISLRLAVHMHAPLNTTQDRRNVLLDHRVGDNEIINKNVRLLDERIPECLARCAANISKNAPQDFFSVFPTLHRTTGGKSGDQKRLPEIGVADRVAQAFYSLLVRRPEAIFPTLAPEAVKKYVTFGEAVFCSDREAKVSTGGPPDQASALLERVSRCLSRFGVSVVKMPLPVLESFEQVLHPALPRVLTPAWLRQFLRNMSASSVPGKYRGFRFQEAVDGEQDCQAKEHDQLPRLTADEAVALMDFAMADNNLVDLQGVPLLFTEDLKMGTLPFSAKMSTLFVPEEDEEYQLLPQAPRRLLSKKIRASRPWVWQSLQRMASSEAEPSGEKQGDESCFQLRKMTVNPLMSALQELLPKSWNVKIPEVSNDDWAWVETWLRTLWNWLSRMSVPTKQMLHWPIVPSVREPDETQVHEGKNSAGEAGEVAEAPPIRTVRLYRLLPNSTLFNARPTQSAESTSSGLLDGHLGKDLVELMEKIHCTPVWLPDWLRNRESQLAGFVHPGTADGLMKACHNLLHQLPKKGDQDTKEGDHSPASKLRKKWCPNSKQQSALAAWLVMAGPEHCDCPRVAPVGSDVGWRLNCEIFRAAPLFSPFSRKELVALVDSQSGHGGQDGSRHWSLLPEACPEVAAALRASDIPMPGCVEPADAENVAALVRELHMPRLTWAEVLLEHVFPWASTNTVQPAARQGLMLAVVQRWREMELAGHEQCVEALQQVSFIPSVDGPMRSPSTLLDPRKEELKLLYMGEGPFPATEVNAVLLPLLQRGLLRFREELSLKELHERLTFLDRKHELEETSSAEWDKVRACADSFLQYVATNVSIKCQEVARSAAAAVPVAGDPLPPAATAVERKYQSFFAWPLAMPDFLSTSSAKSGPAMPDSLAKKEEWSEDDVEQLKCQLRRCRWMPAAKAPREWLEAICWAGSAHRLWRPSDLVLMSEFWVSGAANPLLDPETQVVFSSEKKERLLSDFLKLVGISKDYPESERVKRAWAQLEAIRSWLEVNPRNERKDSEAESAWISNCLYQHVYPLIASEFQVESDPDPERQYLKDIFVAGAFVPLEDLSVSQDFHLARLYQIPKELQSTASRLCSQVRPSFHAKDLARGLHRLSGSPQLTHVETDTAVHLAMALSERVRTDGEPLPERVMLPTSQGKLRLAHECVFNNMPWLSEEEQQKRSRAVTQRGLHWVHPSISNDVAGTLKVQALSTQVAAEALAAADDGEKDPEWFEAAGQTEPLTTRLRSLLRDISSDSEDLGLFKSLLQNADDAQAKEVHFVWDWRSFGKQSLMSPEMARWQGPCLWAHNNASFSPQDFENITQLGAVKTKNKAQIGRFGLGFNSVYSVTDLPSILSDDVVLFLDPHVQHLRAMGASPAKPGIKLRFLKIDVLDKFRDQFEPYHGMFGCDLASSTPYQGTLIRLPFRTAESAAASEISKTVLAPKAAMAFLRAFRNAAAECLMFLQHVQRIEFIWIPPDGNAKPTIMELKIVPPGIPVSLPCGAAEQASQATVTEVSTAEQALEYRRLFSSRTVAQSKEKQSFISEMLSRLGMSKPDSSGNVTTVASHISFNLVISISWSPSTELQKEFHTKPGDRKEAWRLILQHDNLEDERWKMSGADEGFDYVPFAGLALCLSRQLRAKEPRICCFLPLPVNANCSLPFLINGNFCLSDPTAPGRLDLARGSSDGASTWNTLLLRNMIEPLICALIQDQAKKLQVGSTTFRSDVAAWTEDVCSLMPQKSQLPSSLKELLNLPSIYKTLGGSKLFPLAFKTGAQPLADFLGSKEPLLSYVDSVQPLEDTVATPEERQAVHEYLSSEVNAFRFCHVTPEVAQEFSFAGLQRKAKVEQSLLLHCLQKDLQCKYTCSTASKLLSFLLADDSSSVATSLQGLKLAPLCDGKVASFGKEGSDPVLCCAFAFTHAARSSFAQRVLQALAPKETLDLSGIDQASLNNLRQHANQLGIRQVETCEQLASALLSGFPNLRAPPKSRTLAGASVLESLDETLGGRLLAGSSRQATAASLFGFGNDASANATLCALWSFVELAEDGFSDQFLSDFDRFYVVPAWDPNHRPFTEPGSATAVEMPLVLVPLSASEPLLLPECDESLKPLMEIAAALVPDRFVDKGHPAMSDPVLQFLKQTGVLHHFSRGSFLRVLGSSEGSLGRCQRLNPQQRVLLRSQLCQALCDPIDDGQSQAMARASVVCKLPIFLAESATDESNAQAFRPLLQLAVVDGEPLTLTSPPVRLDLDTVFVFLASAKTHREVAEALKLPEVKEIMTEEGKYFDVKTWLQKQVVPHLESMIPEDQVIVLERLLPLIQEIPEANNEPYLIPAEARSKMMKPPLLILDPQDFTIQEIFGIRGEDWPALDLRHRYQFPSKALPASVLSHLRRLGMRRSIGDGACLAFLCQALKDQHSQLPRKRYGELQRGLMQRIVESWHTIPEGTLRELVLQQAFVDASDADEMCESLFGLKPFSASNELFKLSDLVSRSHHLDPYLCWTSLPLTPRGFPDFEEYRCPTLKDVVAHAQALGSLDAASIPLQHWQDFKEKVVRPMCEWLFHHEVFQSSDGQLPPGGVQVCSRLRKTKFIAVPLDAGSTGPCRHTLVAPWRISLVLKEHRPPMFALPDYLMDQVPVLRMLGVRDAVELPQESGHETGNSRVADEAMAWLFEHGCESFSDVTVRCDGGSLFLHRNILMSRSEYFKAMFQGGSGFLESQNASAEVSLLEFPLEVAQILFGFLYHGKVDERPLEGPEATSNSVDLMCLADQLGVPRLFEFAQLWVANQQDLEDCAEMLKLASRHRAELLERATLSLMAANLDSPEVEQQLPHLPEDQRKRLEELAKKPRTS</sequence>
<dbReference type="InterPro" id="IPR058210">
    <property type="entry name" value="SACS/Nov_dom"/>
</dbReference>
<dbReference type="PROSITE" id="PS50097">
    <property type="entry name" value="BTB"/>
    <property type="match status" value="1"/>
</dbReference>
<feature type="region of interest" description="Disordered" evidence="1">
    <location>
        <begin position="4620"/>
        <end position="4646"/>
    </location>
</feature>
<dbReference type="NCBIfam" id="NF047352">
    <property type="entry name" value="P_loop_sacsin"/>
    <property type="match status" value="3"/>
</dbReference>
<feature type="region of interest" description="Disordered" evidence="1">
    <location>
        <begin position="839"/>
        <end position="895"/>
    </location>
</feature>
<comment type="caution">
    <text evidence="3">The sequence shown here is derived from an EMBL/GenBank/DDBJ whole genome shotgun (WGS) entry which is preliminary data.</text>
</comment>
<dbReference type="PANTHER" id="PTHR15600">
    <property type="entry name" value="SACSIN"/>
    <property type="match status" value="1"/>
</dbReference>
<feature type="region of interest" description="Disordered" evidence="1">
    <location>
        <begin position="2334"/>
        <end position="2354"/>
    </location>
</feature>
<feature type="compositionally biased region" description="Polar residues" evidence="1">
    <location>
        <begin position="861"/>
        <end position="871"/>
    </location>
</feature>
<gene>
    <name evidence="3" type="ORF">CCMP2556_LOCUS5002</name>
</gene>
<feature type="domain" description="BTB" evidence="2">
    <location>
        <begin position="4476"/>
        <end position="4547"/>
    </location>
</feature>
<dbReference type="PANTHER" id="PTHR15600:SF42">
    <property type="entry name" value="SACSIN"/>
    <property type="match status" value="1"/>
</dbReference>
<dbReference type="InterPro" id="IPR011333">
    <property type="entry name" value="SKP1/BTB/POZ_sf"/>
</dbReference>
<feature type="compositionally biased region" description="Basic and acidic residues" evidence="1">
    <location>
        <begin position="2335"/>
        <end position="2348"/>
    </location>
</feature>
<dbReference type="InterPro" id="IPR036890">
    <property type="entry name" value="HATPase_C_sf"/>
</dbReference>
<evidence type="ECO:0000259" key="2">
    <source>
        <dbReference type="PROSITE" id="PS50097"/>
    </source>
</evidence>
<protein>
    <recommendedName>
        <fullName evidence="2">BTB domain-containing protein</fullName>
    </recommendedName>
</protein>